<dbReference type="RefSeq" id="XP_037219300.1">
    <property type="nucleotide sequence ID" value="XM_037363656.1"/>
</dbReference>
<accession>A0A8H6SNY2</accession>
<dbReference type="PANTHER" id="PTHR11695:SF294">
    <property type="entry name" value="RETICULON-4-INTERACTING PROTEIN 1, MITOCHONDRIAL"/>
    <property type="match status" value="1"/>
</dbReference>
<name>A0A8H6SNY2_9AGAR</name>
<dbReference type="AlphaFoldDB" id="A0A8H6SNY2"/>
<dbReference type="PANTHER" id="PTHR11695">
    <property type="entry name" value="ALCOHOL DEHYDROGENASE RELATED"/>
    <property type="match status" value="1"/>
</dbReference>
<feature type="region of interest" description="Disordered" evidence="1">
    <location>
        <begin position="142"/>
        <end position="205"/>
    </location>
</feature>
<evidence type="ECO:0000313" key="2">
    <source>
        <dbReference type="EMBL" id="KAF7301300.1"/>
    </source>
</evidence>
<dbReference type="EMBL" id="JACAZF010000006">
    <property type="protein sequence ID" value="KAF7301300.1"/>
    <property type="molecule type" value="Genomic_DNA"/>
</dbReference>
<reference evidence="2" key="1">
    <citation type="submission" date="2020-05" db="EMBL/GenBank/DDBJ databases">
        <title>Mycena genomes resolve the evolution of fungal bioluminescence.</title>
        <authorList>
            <person name="Tsai I.J."/>
        </authorList>
    </citation>
    <scope>NUCLEOTIDE SEQUENCE</scope>
    <source>
        <strain evidence="2">171206Taipei</strain>
    </source>
</reference>
<proteinExistence type="predicted"/>
<dbReference type="GeneID" id="59346172"/>
<dbReference type="Gene3D" id="3.90.180.10">
    <property type="entry name" value="Medium-chain alcohol dehydrogenases, catalytic domain"/>
    <property type="match status" value="1"/>
</dbReference>
<feature type="compositionally biased region" description="Low complexity" evidence="1">
    <location>
        <begin position="182"/>
        <end position="193"/>
    </location>
</feature>
<feature type="compositionally biased region" description="Low complexity" evidence="1">
    <location>
        <begin position="152"/>
        <end position="175"/>
    </location>
</feature>
<gene>
    <name evidence="2" type="ORF">MIND_00695000</name>
</gene>
<protein>
    <submittedName>
        <fullName evidence="2">Uncharacterized protein</fullName>
    </submittedName>
</protein>
<comment type="caution">
    <text evidence="2">The sequence shown here is derived from an EMBL/GenBank/DDBJ whole genome shotgun (WGS) entry which is preliminary data.</text>
</comment>
<dbReference type="SUPFAM" id="SSF50129">
    <property type="entry name" value="GroES-like"/>
    <property type="match status" value="1"/>
</dbReference>
<dbReference type="GO" id="GO:0005739">
    <property type="term" value="C:mitochondrion"/>
    <property type="evidence" value="ECO:0007669"/>
    <property type="project" value="TreeGrafter"/>
</dbReference>
<evidence type="ECO:0000256" key="1">
    <source>
        <dbReference type="SAM" id="MobiDB-lite"/>
    </source>
</evidence>
<evidence type="ECO:0000313" key="3">
    <source>
        <dbReference type="Proteomes" id="UP000636479"/>
    </source>
</evidence>
<dbReference type="InterPro" id="IPR011032">
    <property type="entry name" value="GroES-like_sf"/>
</dbReference>
<feature type="compositionally biased region" description="Pro residues" evidence="1">
    <location>
        <begin position="194"/>
        <end position="203"/>
    </location>
</feature>
<dbReference type="Proteomes" id="UP000636479">
    <property type="component" value="Unassembled WGS sequence"/>
</dbReference>
<dbReference type="InterPro" id="IPR050700">
    <property type="entry name" value="YIM1/Zinc_Alcohol_DH_Fams"/>
</dbReference>
<sequence length="793" mass="86137">MPPTLLQRVLNQPSQKYSPPSPRNYYSAKPGLLALAAVIDDAPRHILPPPTCEEQNQEDDTEVFYTPRSSVVFDDNGADDMSMTITTTPTRALYTDEDWTKELQFLVNKPKRIVPIPLVPTRKSRTPTPSIMMSMTALMEEDELEQPPKVFSTPSSSVLLDSSTPPLTHSRSSTPSHRRTRSTTSSSSVYYTPPSLPSGPPELPSYGTPAYTSLVVPPAPLPSQPLTRSTSISQRIKASFRRDTADLSRSRLAQGTMASIEVVAGLASAKAKSLEQPPRLGFTHYRTPPGVSQSGILVQVWAVGLDAVDIRLLGNTSTAPRSVALLPRPRTQSIGRFVGRSINLSRRTLSETGSVFEKDAKEGLQAVAQVGFIPGRSFVGRVMECGWEVRDEIARRGEWVIGSLDVRKSGALAEYIVVDRHRLHRVPQPGSITPPSSSRSSHDGQDSLYPSRPSSVAFALGESPPPSRPSSRQHRKTRSAPAPSAQPPPGPTLEELALLPLGLAAYRAIRTLIGLEGAAYLARAETVRPDGELEVQEHSPNSRSRHKLRALVINGHAGTGALAARLLVARGWRVCIHAPGTLAEFDVDDEERDREHMTAIQTRARGWGVEEVVFDDGGAIGDEPCDSSWGRAATVRAVDRLIEDGDEFDAVVDTLGGQSIWEAGERLLKRGDGRRKMFATTVGDVPGRPIPTAKDNFRAGLRSMRGEGKSPKKKNKRECVVGYAWANAAQDVDWEGGDIRDGLAALVQLAMEADSIRPHVEDPLPLPFERAVEVFDGHVGVRRGGSVVVKIAG</sequence>
<organism evidence="2 3">
    <name type="scientific">Mycena indigotica</name>
    <dbReference type="NCBI Taxonomy" id="2126181"/>
    <lineage>
        <taxon>Eukaryota</taxon>
        <taxon>Fungi</taxon>
        <taxon>Dikarya</taxon>
        <taxon>Basidiomycota</taxon>
        <taxon>Agaricomycotina</taxon>
        <taxon>Agaricomycetes</taxon>
        <taxon>Agaricomycetidae</taxon>
        <taxon>Agaricales</taxon>
        <taxon>Marasmiineae</taxon>
        <taxon>Mycenaceae</taxon>
        <taxon>Mycena</taxon>
    </lineage>
</organism>
<dbReference type="OrthoDB" id="201656at2759"/>
<feature type="region of interest" description="Disordered" evidence="1">
    <location>
        <begin position="426"/>
        <end position="493"/>
    </location>
</feature>
<feature type="compositionally biased region" description="Low complexity" evidence="1">
    <location>
        <begin position="429"/>
        <end position="439"/>
    </location>
</feature>
<keyword evidence="3" id="KW-1185">Reference proteome</keyword>